<protein>
    <submittedName>
        <fullName evidence="2">Uncharacterized protein</fullName>
    </submittedName>
</protein>
<evidence type="ECO:0000313" key="2">
    <source>
        <dbReference type="EMBL" id="RAM03600.1"/>
    </source>
</evidence>
<dbReference type="AlphaFoldDB" id="A0A328FIB8"/>
<evidence type="ECO:0000256" key="1">
    <source>
        <dbReference type="SAM" id="MobiDB-lite"/>
    </source>
</evidence>
<proteinExistence type="predicted"/>
<dbReference type="EMBL" id="QLNI01000003">
    <property type="protein sequence ID" value="RAM03600.1"/>
    <property type="molecule type" value="Genomic_DNA"/>
</dbReference>
<comment type="caution">
    <text evidence="2">The sequence shown here is derived from an EMBL/GenBank/DDBJ whole genome shotgun (WGS) entry which is preliminary data.</text>
</comment>
<sequence length="106" mass="12148">MYAETEYQPQPVRTKKKMSDLFLEAVVRAAVSAVNGALADVGINDDFMKKLCFRRMVGRTASWGQPPPPWQPSYCHKGQNRPWKRQRRYTVQHPTSRSQGPPAQEC</sequence>
<organism evidence="2 3">
    <name type="scientific">Desulfobacter hydrogenophilus</name>
    <dbReference type="NCBI Taxonomy" id="2291"/>
    <lineage>
        <taxon>Bacteria</taxon>
        <taxon>Pseudomonadati</taxon>
        <taxon>Thermodesulfobacteriota</taxon>
        <taxon>Desulfobacteria</taxon>
        <taxon>Desulfobacterales</taxon>
        <taxon>Desulfobacteraceae</taxon>
        <taxon>Desulfobacter</taxon>
    </lineage>
</organism>
<accession>A0A328FIB8</accession>
<reference evidence="2 3" key="1">
    <citation type="submission" date="2018-06" db="EMBL/GenBank/DDBJ databases">
        <title>Complete Genome Sequence of Desulfobacter hydrogenophilus (DSM3380).</title>
        <authorList>
            <person name="Marietou A."/>
            <person name="Schreiber L."/>
            <person name="Marshall I."/>
            <person name="Jorgensen B."/>
        </authorList>
    </citation>
    <scope>NUCLEOTIDE SEQUENCE [LARGE SCALE GENOMIC DNA]</scope>
    <source>
        <strain evidence="2 3">DSM 3380</strain>
    </source>
</reference>
<feature type="compositionally biased region" description="Basic residues" evidence="1">
    <location>
        <begin position="78"/>
        <end position="90"/>
    </location>
</feature>
<feature type="compositionally biased region" description="Polar residues" evidence="1">
    <location>
        <begin position="92"/>
        <end position="106"/>
    </location>
</feature>
<feature type="region of interest" description="Disordered" evidence="1">
    <location>
        <begin position="60"/>
        <end position="106"/>
    </location>
</feature>
<evidence type="ECO:0000313" key="3">
    <source>
        <dbReference type="Proteomes" id="UP000248798"/>
    </source>
</evidence>
<dbReference type="Proteomes" id="UP000248798">
    <property type="component" value="Unassembled WGS sequence"/>
</dbReference>
<name>A0A328FIB8_9BACT</name>
<gene>
    <name evidence="2" type="ORF">DO021_02285</name>
</gene>